<comment type="caution">
    <text evidence="2">The sequence shown here is derived from an EMBL/GenBank/DDBJ whole genome shotgun (WGS) entry which is preliminary data.</text>
</comment>
<dbReference type="InterPro" id="IPR027796">
    <property type="entry name" value="OTT_1508_deam-like"/>
</dbReference>
<dbReference type="Pfam" id="PF14441">
    <property type="entry name" value="OTT_1508_deam"/>
    <property type="match status" value="1"/>
</dbReference>
<dbReference type="Proteomes" id="UP000663836">
    <property type="component" value="Unassembled WGS sequence"/>
</dbReference>
<dbReference type="EMBL" id="CAJNOT010001359">
    <property type="protein sequence ID" value="CAF1187480.1"/>
    <property type="molecule type" value="Genomic_DNA"/>
</dbReference>
<evidence type="ECO:0000313" key="3">
    <source>
        <dbReference type="Proteomes" id="UP000663836"/>
    </source>
</evidence>
<evidence type="ECO:0000313" key="1">
    <source>
        <dbReference type="EMBL" id="CAF1187480.1"/>
    </source>
</evidence>
<evidence type="ECO:0000313" key="2">
    <source>
        <dbReference type="EMBL" id="CAF4058736.1"/>
    </source>
</evidence>
<dbReference type="AlphaFoldDB" id="A0A819SF38"/>
<protein>
    <submittedName>
        <fullName evidence="2">Uncharacterized protein</fullName>
    </submittedName>
</protein>
<dbReference type="EMBL" id="CAJOBD010006355">
    <property type="protein sequence ID" value="CAF4058736.1"/>
    <property type="molecule type" value="Genomic_DNA"/>
</dbReference>
<accession>A0A819SF38</accession>
<dbReference type="Proteomes" id="UP000663864">
    <property type="component" value="Unassembled WGS sequence"/>
</dbReference>
<sequence length="468" mass="55442">MPLSTIDNALLGSSICFFKTDKCPIISINKRHCIWNSLALILNGSESCTSVYLWLEKKQILITRNKLLTNDDEIYFNRFFDLIRTYSSYCLLLNKQGMIETHAILRSIVFEYNKVKCINRIIDSKFDNAISSLEALLIVNIDRICENITNMISDKISKRSVDYIYIKVQKMSLKEYIQILFTWINRIVLLRKSIIEDKNNVNLKTIENFQIHSELLYSSTIFHLILSYTNITIDYHQYIQYYIQKVSAHLRSLDSILICLQQRTSELCEICKNIEWYFIEPIETIVELNEALSSSFDHIWKDANLPEGDIKRKFIDEHIGNKFDNYKKGSILTTYLHSEIRMIDYLIEHNIQEAAIGDIEIGISKPPCYLCSLYIEELNQAYNRRFRIRVLINHEKIYPNCMFRNNEDELIKDRINDQLYHLIKNKLLEWVSKYRTKSGGYHKKQRNIDDDDVYCKHLISIIKYLKHQ</sequence>
<proteinExistence type="predicted"/>
<reference evidence="2" key="1">
    <citation type="submission" date="2021-02" db="EMBL/GenBank/DDBJ databases">
        <authorList>
            <person name="Nowell W R."/>
        </authorList>
    </citation>
    <scope>NUCLEOTIDE SEQUENCE</scope>
</reference>
<organism evidence="2 3">
    <name type="scientific">Rotaria sordida</name>
    <dbReference type="NCBI Taxonomy" id="392033"/>
    <lineage>
        <taxon>Eukaryota</taxon>
        <taxon>Metazoa</taxon>
        <taxon>Spiralia</taxon>
        <taxon>Gnathifera</taxon>
        <taxon>Rotifera</taxon>
        <taxon>Eurotatoria</taxon>
        <taxon>Bdelloidea</taxon>
        <taxon>Philodinida</taxon>
        <taxon>Philodinidae</taxon>
        <taxon>Rotaria</taxon>
    </lineage>
</organism>
<gene>
    <name evidence="2" type="ORF">JBS370_LOCUS29466</name>
    <name evidence="1" type="ORF">ZHD862_LOCUS22109</name>
</gene>
<name>A0A819SF38_9BILA</name>